<sequence>MKLIDEYNVESKDDLAPTTRRTYGPSGGIVPGYCAGYVYDGAAFCPECAAEIDVPTADGESHKMDAYPADATDGHGFGVGVISGFDEWDEPGASCDVCHRRLRTNIIRYE</sequence>
<organism evidence="2 3">
    <name type="scientific">Halorubrum tailed virus 27</name>
    <dbReference type="NCBI Taxonomy" id="2878008"/>
    <lineage>
        <taxon>Viruses</taxon>
        <taxon>Duplodnaviria</taxon>
        <taxon>Heunggongvirae</taxon>
        <taxon>Uroviricota</taxon>
        <taxon>Caudoviricetes</taxon>
        <taxon>Thumleimavirales</taxon>
        <taxon>Hafunaviridae</taxon>
        <taxon>Minorvirus</taxon>
        <taxon>Minorvirus thailandense</taxon>
        <taxon>Minorvirus HRTV27</taxon>
    </lineage>
</organism>
<name>A0AAE9BYE1_9CAUD</name>
<evidence type="ECO:0000313" key="2">
    <source>
        <dbReference type="EMBL" id="UBF22794.1"/>
    </source>
</evidence>
<dbReference type="Proteomes" id="UP000827260">
    <property type="component" value="Segment"/>
</dbReference>
<evidence type="ECO:0000256" key="1">
    <source>
        <dbReference type="SAM" id="MobiDB-lite"/>
    </source>
</evidence>
<feature type="region of interest" description="Disordered" evidence="1">
    <location>
        <begin position="1"/>
        <end position="22"/>
    </location>
</feature>
<protein>
    <submittedName>
        <fullName evidence="2">Uncharacterized protein</fullName>
    </submittedName>
</protein>
<accession>A0AAE9BYE1</accession>
<keyword evidence="3" id="KW-1185">Reference proteome</keyword>
<proteinExistence type="predicted"/>
<dbReference type="EMBL" id="MZ334522">
    <property type="protein sequence ID" value="UBF22794.1"/>
    <property type="molecule type" value="Genomic_DNA"/>
</dbReference>
<evidence type="ECO:0000313" key="3">
    <source>
        <dbReference type="Proteomes" id="UP000827260"/>
    </source>
</evidence>
<gene>
    <name evidence="2" type="ORF">HRTV-27_gp101</name>
</gene>
<reference evidence="2" key="1">
    <citation type="submission" date="2021-05" db="EMBL/GenBank/DDBJ databases">
        <title>Diversity, taxonomy and evolution of archaeal viruses of the class Caudoviricetes.</title>
        <authorList>
            <person name="Liu Y."/>
            <person name="Demina T.A."/>
            <person name="Roux S."/>
            <person name="Aiewsakun P."/>
            <person name="Kazlauskas D."/>
            <person name="Simmonds P."/>
            <person name="Prangishvili D."/>
            <person name="Oksanen H.M."/>
            <person name="Krupovic M."/>
        </authorList>
    </citation>
    <scope>NUCLEOTIDE SEQUENCE</scope>
    <source>
        <strain evidence="2">HRTV-27/27</strain>
    </source>
</reference>